<dbReference type="Proteomes" id="UP000663937">
    <property type="component" value="Chromosome"/>
</dbReference>
<keyword evidence="7 9" id="KW-0472">Membrane</keyword>
<keyword evidence="2" id="KW-0813">Transport</keyword>
<evidence type="ECO:0000256" key="9">
    <source>
        <dbReference type="SAM" id="Phobius"/>
    </source>
</evidence>
<evidence type="ECO:0000256" key="2">
    <source>
        <dbReference type="ARBA" id="ARBA00022448"/>
    </source>
</evidence>
<evidence type="ECO:0000256" key="8">
    <source>
        <dbReference type="ARBA" id="ARBA00039381"/>
    </source>
</evidence>
<keyword evidence="4" id="KW-0997">Cell inner membrane</keyword>
<name>A0A8A4ZAN6_9MICO</name>
<dbReference type="PANTHER" id="PTHR32196">
    <property type="entry name" value="ABC TRANSPORTER PERMEASE PROTEIN YPHD-RELATED-RELATED"/>
    <property type="match status" value="1"/>
</dbReference>
<comment type="subcellular location">
    <subcellularLocation>
        <location evidence="1">Cell membrane</location>
        <topology evidence="1">Multi-pass membrane protein</topology>
    </subcellularLocation>
</comment>
<evidence type="ECO:0000256" key="7">
    <source>
        <dbReference type="ARBA" id="ARBA00023136"/>
    </source>
</evidence>
<reference evidence="10" key="1">
    <citation type="submission" date="2021-03" db="EMBL/GenBank/DDBJ databases">
        <title>Pengzhenrongella sicca gen. nov., sp. nov., a new member of suborder Micrococcineae isolated from High-Arctic tundra soil.</title>
        <authorList>
            <person name="Peng F."/>
        </authorList>
    </citation>
    <scope>NUCLEOTIDE SEQUENCE</scope>
    <source>
        <strain evidence="10">LRZ-2</strain>
    </source>
</reference>
<feature type="transmembrane region" description="Helical" evidence="9">
    <location>
        <begin position="293"/>
        <end position="311"/>
    </location>
</feature>
<evidence type="ECO:0000313" key="10">
    <source>
        <dbReference type="EMBL" id="QTE27953.1"/>
    </source>
</evidence>
<evidence type="ECO:0000256" key="4">
    <source>
        <dbReference type="ARBA" id="ARBA00022519"/>
    </source>
</evidence>
<evidence type="ECO:0000256" key="3">
    <source>
        <dbReference type="ARBA" id="ARBA00022475"/>
    </source>
</evidence>
<dbReference type="RefSeq" id="WP_227422178.1">
    <property type="nucleotide sequence ID" value="NZ_CP071868.1"/>
</dbReference>
<feature type="transmembrane region" description="Helical" evidence="9">
    <location>
        <begin position="68"/>
        <end position="85"/>
    </location>
</feature>
<dbReference type="GO" id="GO:0022857">
    <property type="term" value="F:transmembrane transporter activity"/>
    <property type="evidence" value="ECO:0007669"/>
    <property type="project" value="InterPro"/>
</dbReference>
<keyword evidence="6 9" id="KW-1133">Transmembrane helix</keyword>
<evidence type="ECO:0000256" key="1">
    <source>
        <dbReference type="ARBA" id="ARBA00004651"/>
    </source>
</evidence>
<dbReference type="InterPro" id="IPR001851">
    <property type="entry name" value="ABC_transp_permease"/>
</dbReference>
<feature type="transmembrane region" description="Helical" evidence="9">
    <location>
        <begin position="121"/>
        <end position="138"/>
    </location>
</feature>
<feature type="transmembrane region" description="Helical" evidence="9">
    <location>
        <begin position="242"/>
        <end position="258"/>
    </location>
</feature>
<keyword evidence="5 9" id="KW-0812">Transmembrane</keyword>
<evidence type="ECO:0000313" key="11">
    <source>
        <dbReference type="Proteomes" id="UP000663937"/>
    </source>
</evidence>
<keyword evidence="11" id="KW-1185">Reference proteome</keyword>
<dbReference type="EMBL" id="CP071868">
    <property type="protein sequence ID" value="QTE27953.1"/>
    <property type="molecule type" value="Genomic_DNA"/>
</dbReference>
<dbReference type="KEGG" id="psic:J4E96_11090"/>
<dbReference type="Pfam" id="PF02653">
    <property type="entry name" value="BPD_transp_2"/>
    <property type="match status" value="1"/>
</dbReference>
<feature type="transmembrane region" description="Helical" evidence="9">
    <location>
        <begin position="91"/>
        <end position="114"/>
    </location>
</feature>
<evidence type="ECO:0000256" key="5">
    <source>
        <dbReference type="ARBA" id="ARBA00022692"/>
    </source>
</evidence>
<protein>
    <recommendedName>
        <fullName evidence="8">Autoinducer 2 import system permease protein LsrD</fullName>
    </recommendedName>
</protein>
<dbReference type="GO" id="GO:0005886">
    <property type="term" value="C:plasma membrane"/>
    <property type="evidence" value="ECO:0007669"/>
    <property type="project" value="UniProtKB-SubCell"/>
</dbReference>
<dbReference type="AlphaFoldDB" id="A0A8A4ZAN6"/>
<proteinExistence type="predicted"/>
<organism evidence="10 11">
    <name type="scientific">Pengzhenrongella sicca</name>
    <dbReference type="NCBI Taxonomy" id="2819238"/>
    <lineage>
        <taxon>Bacteria</taxon>
        <taxon>Bacillati</taxon>
        <taxon>Actinomycetota</taxon>
        <taxon>Actinomycetes</taxon>
        <taxon>Micrococcales</taxon>
        <taxon>Pengzhenrongella</taxon>
    </lineage>
</organism>
<keyword evidence="3" id="KW-1003">Cell membrane</keyword>
<accession>A0A8A4ZAN6</accession>
<evidence type="ECO:0000256" key="6">
    <source>
        <dbReference type="ARBA" id="ARBA00022989"/>
    </source>
</evidence>
<feature type="transmembrane region" description="Helical" evidence="9">
    <location>
        <begin position="43"/>
        <end position="61"/>
    </location>
</feature>
<sequence>MSLVRLARQYSWELLLVVLILAAGAWATTLSPFYLEAAQILGSAQYFAIFGILAFGLMTVVIQGEIDISLASTLAVGSVTFAQLATNGFPVVVATVIVLALCATLGAINGVLVAYANLPSLAVTLGTLGAYRGLAYIIGGEAGFTGLPESYTYLGSHLLGIVPASLLVFLLLAAATAVLMAATPFGRYSYAIGNSSPASAMAGVPVKRVRVGAYVVAALTAGIGSLLWIGQYFSARADNADGSILFILTAVVLGGVSIKGGKGTVVGVLLAVLLLGVLSNGMGLANFPGSSQTLILGALLIVSIGLPNGVVRLRSSLSRRQRAATAARLVTDDDARARSPG</sequence>
<feature type="transmembrane region" description="Helical" evidence="9">
    <location>
        <begin position="211"/>
        <end position="230"/>
    </location>
</feature>
<feature type="transmembrane region" description="Helical" evidence="9">
    <location>
        <begin position="158"/>
        <end position="182"/>
    </location>
</feature>
<feature type="transmembrane region" description="Helical" evidence="9">
    <location>
        <begin position="265"/>
        <end position="287"/>
    </location>
</feature>
<dbReference type="CDD" id="cd06579">
    <property type="entry name" value="TM_PBP1_transp_AraH_like"/>
    <property type="match status" value="1"/>
</dbReference>
<dbReference type="PANTHER" id="PTHR32196:SF71">
    <property type="entry name" value="AUTOINDUCER 2 IMPORT SYSTEM PERMEASE PROTEIN LSRD"/>
    <property type="match status" value="1"/>
</dbReference>
<gene>
    <name evidence="10" type="ORF">J4E96_11090</name>
</gene>